<dbReference type="PANTHER" id="PTHR45922">
    <property type="entry name" value="CLEAVAGE AND POLYADENYLATION SPECIFICITY FACTOR SUBUNIT 2"/>
    <property type="match status" value="1"/>
</dbReference>
<comment type="similarity">
    <text evidence="1">Belongs to the metallo-beta-lactamase superfamily. RNA-metabolizing metallo-beta-lactamase-like family. CPSF2/YSH1 subfamily.</text>
</comment>
<organism evidence="3">
    <name type="scientific">Oryza punctata</name>
    <name type="common">Red rice</name>
    <dbReference type="NCBI Taxonomy" id="4537"/>
    <lineage>
        <taxon>Eukaryota</taxon>
        <taxon>Viridiplantae</taxon>
        <taxon>Streptophyta</taxon>
        <taxon>Embryophyta</taxon>
        <taxon>Tracheophyta</taxon>
        <taxon>Spermatophyta</taxon>
        <taxon>Magnoliopsida</taxon>
        <taxon>Liliopsida</taxon>
        <taxon>Poales</taxon>
        <taxon>Poaceae</taxon>
        <taxon>BOP clade</taxon>
        <taxon>Oryzoideae</taxon>
        <taxon>Oryzeae</taxon>
        <taxon>Oryzinae</taxon>
        <taxon>Oryza</taxon>
    </lineage>
</organism>
<dbReference type="GO" id="GO:0003723">
    <property type="term" value="F:RNA binding"/>
    <property type="evidence" value="ECO:0007669"/>
    <property type="project" value="UniProtKB-KW"/>
</dbReference>
<protein>
    <recommendedName>
        <fullName evidence="1">Cleavage and polyadenylation specificity factor subunit 2</fullName>
    </recommendedName>
    <alternativeName>
        <fullName evidence="1">Cleavage and polyadenylation specificity factor 100 kDa subunit</fullName>
    </alternativeName>
</protein>
<keyword evidence="1" id="KW-0539">Nucleus</keyword>
<dbReference type="EnsemblPlants" id="OPUNC05G22760.2">
    <property type="protein sequence ID" value="OPUNC05G22760.2"/>
    <property type="gene ID" value="OPUNC05G22760"/>
</dbReference>
<dbReference type="EnsemblPlants" id="OPUNC05G22760.1">
    <property type="protein sequence ID" value="OPUNC05G22760.1"/>
    <property type="gene ID" value="OPUNC05G22760"/>
</dbReference>
<dbReference type="GO" id="GO:0005847">
    <property type="term" value="C:mRNA cleavage and polyadenylation specificity factor complex"/>
    <property type="evidence" value="ECO:0007669"/>
    <property type="project" value="InterPro"/>
</dbReference>
<evidence type="ECO:0000256" key="2">
    <source>
        <dbReference type="SAM" id="MobiDB-lite"/>
    </source>
</evidence>
<dbReference type="Gene3D" id="1.20.1110.10">
    <property type="entry name" value="Calcium-transporting ATPase, transmembrane domain"/>
    <property type="match status" value="1"/>
</dbReference>
<reference evidence="3" key="2">
    <citation type="submission" date="2018-05" db="EMBL/GenBank/DDBJ databases">
        <title>OpunRS2 (Oryza punctata Reference Sequence Version 2).</title>
        <authorList>
            <person name="Zhang J."/>
            <person name="Kudrna D."/>
            <person name="Lee S."/>
            <person name="Talag J."/>
            <person name="Welchert J."/>
            <person name="Wing R.A."/>
        </authorList>
    </citation>
    <scope>NUCLEOTIDE SEQUENCE [LARGE SCALE GENOMIC DNA]</scope>
</reference>
<dbReference type="AlphaFoldDB" id="A0A0E0L5H6"/>
<evidence type="ECO:0000313" key="3">
    <source>
        <dbReference type="EnsemblPlants" id="OPUNC05G22760.2"/>
    </source>
</evidence>
<dbReference type="STRING" id="4537.A0A0E0L5H6"/>
<feature type="compositionally biased region" description="Basic residues" evidence="2">
    <location>
        <begin position="33"/>
        <end position="50"/>
    </location>
</feature>
<dbReference type="Gramene" id="OPUNC05G22760.3">
    <property type="protein sequence ID" value="OPUNC05G22760.3"/>
    <property type="gene ID" value="OPUNC05G22760"/>
</dbReference>
<evidence type="ECO:0000256" key="1">
    <source>
        <dbReference type="RuleBase" id="RU365006"/>
    </source>
</evidence>
<evidence type="ECO:0000313" key="4">
    <source>
        <dbReference type="Proteomes" id="UP000026962"/>
    </source>
</evidence>
<dbReference type="PANTHER" id="PTHR45922:SF1">
    <property type="entry name" value="CLEAVAGE AND POLYADENYLATION SPECIFICITY FACTOR SUBUNIT 2"/>
    <property type="match status" value="1"/>
</dbReference>
<dbReference type="InterPro" id="IPR023214">
    <property type="entry name" value="HAD_sf"/>
</dbReference>
<comment type="subcellular location">
    <subcellularLocation>
        <location evidence="1">Nucleus</location>
    </subcellularLocation>
</comment>
<feature type="region of interest" description="Disordered" evidence="2">
    <location>
        <begin position="73"/>
        <end position="108"/>
    </location>
</feature>
<dbReference type="eggNOG" id="KOG1135">
    <property type="taxonomic scope" value="Eukaryota"/>
</dbReference>
<name>A0A0E0L5H6_ORYPU</name>
<keyword evidence="1" id="KW-0694">RNA-binding</keyword>
<dbReference type="HOGENOM" id="CLU_464144_0_0_1"/>
<dbReference type="Proteomes" id="UP000026962">
    <property type="component" value="Chromosome 5"/>
</dbReference>
<sequence>MKKNEKNEKRKKRKKIHFVLLHHVHIVFSSSIKSKKKKERKIRSRIKGRKGSGSQELPSVSGFWFWLSSSSSPQKGMATRNPRDPSTAASTDRNGAAAPGDLAGGWTGGIDRRAPSASALLLFPTEVTQPQRLEEQFRRLSGDRSMAALAMRHYMDYAIARTWAAVAQAAGTSPSLFHPLATPYWSLAFMWDCLSGHHGSLKLGQCSTWNNFTVAPFYFQCRSNLFLVPVIYMCMTSFVLEDALVVKCMNCFQGAGDGMDSKLDESSERLLLDSTASKVVSNELIVLVHGPSEAIEHLKMHCSKNSDLYVYAPQIEGIIDGTSDLSAYKVDAEVGKADYSLTLLPPSSTPAAHKLTEFKQFLANKGLQVSNRSLTWLADDNFSTIVATVVEGRYVYNNMKAFIRSLAFMRGLQLCASLSYGYKHGSFVCIDPTGDGHTLVSYCSQTGASALLGTTSQLHLSLLELDFTFDDPCEYFRDGKVKATTLSLSFLVQLSEKLISNVLSKKLVEYEIAWLDAEVGKEDDKLTLLPPSSTPAAHNSNWPILSNSWQIKVEFAGGALRHGEYIALRKIGDASQKACRTSKFLSRL</sequence>
<keyword evidence="4" id="KW-1185">Reference proteome</keyword>
<proteinExistence type="inferred from homology"/>
<keyword evidence="1" id="KW-0507">mRNA processing</keyword>
<dbReference type="GO" id="GO:0006398">
    <property type="term" value="P:mRNA 3'-end processing by stem-loop binding and cleavage"/>
    <property type="evidence" value="ECO:0007669"/>
    <property type="project" value="InterPro"/>
</dbReference>
<dbReference type="Gramene" id="OPUNC05G22760.1">
    <property type="protein sequence ID" value="OPUNC05G22760.1"/>
    <property type="gene ID" value="OPUNC05G22760"/>
</dbReference>
<dbReference type="Gene3D" id="3.40.50.1000">
    <property type="entry name" value="HAD superfamily/HAD-like"/>
    <property type="match status" value="1"/>
</dbReference>
<dbReference type="Gramene" id="OPUNC05G22760.2">
    <property type="protein sequence ID" value="OPUNC05G22760.2"/>
    <property type="gene ID" value="OPUNC05G22760"/>
</dbReference>
<dbReference type="InterPro" id="IPR027075">
    <property type="entry name" value="CPSF2"/>
</dbReference>
<dbReference type="EnsemblPlants" id="OPUNC05G22760.3">
    <property type="protein sequence ID" value="OPUNC05G22760.3"/>
    <property type="gene ID" value="OPUNC05G22760"/>
</dbReference>
<reference evidence="3" key="1">
    <citation type="submission" date="2015-04" db="UniProtKB">
        <authorList>
            <consortium name="EnsemblPlants"/>
        </authorList>
    </citation>
    <scope>IDENTIFICATION</scope>
</reference>
<feature type="region of interest" description="Disordered" evidence="2">
    <location>
        <begin position="31"/>
        <end position="57"/>
    </location>
</feature>
<accession>A0A0E0L5H6</accession>